<comment type="function">
    <text evidence="11">Plays a role in repairing double-strand DNA breaks, probably involving stabilizing or processing branched DNA or blocked replication forks.</text>
</comment>
<dbReference type="GO" id="GO:0000725">
    <property type="term" value="P:recombinational repair"/>
    <property type="evidence" value="ECO:0007669"/>
    <property type="project" value="UniProtKB-UniRule"/>
</dbReference>
<dbReference type="HAMAP" id="MF_01498">
    <property type="entry name" value="RadA_bact"/>
    <property type="match status" value="1"/>
</dbReference>
<keyword evidence="16" id="KW-1185">Reference proteome</keyword>
<keyword evidence="1 11" id="KW-0479">Metal-binding</keyword>
<dbReference type="GO" id="GO:0016787">
    <property type="term" value="F:hydrolase activity"/>
    <property type="evidence" value="ECO:0007669"/>
    <property type="project" value="UniProtKB-KW"/>
</dbReference>
<dbReference type="GO" id="GO:0005829">
    <property type="term" value="C:cytosol"/>
    <property type="evidence" value="ECO:0007669"/>
    <property type="project" value="TreeGrafter"/>
</dbReference>
<keyword evidence="3 11" id="KW-0227">DNA damage</keyword>
<dbReference type="Pfam" id="PF18073">
    <property type="entry name" value="Zn_ribbon_LapB"/>
    <property type="match status" value="1"/>
</dbReference>
<dbReference type="GO" id="GO:0008270">
    <property type="term" value="F:zinc ion binding"/>
    <property type="evidence" value="ECO:0007669"/>
    <property type="project" value="UniProtKB-KW"/>
</dbReference>
<feature type="short sequence motif" description="RadA KNRFG motif" evidence="11">
    <location>
        <begin position="255"/>
        <end position="259"/>
    </location>
</feature>
<evidence type="ECO:0000256" key="8">
    <source>
        <dbReference type="ARBA" id="ARBA00023016"/>
    </source>
</evidence>
<dbReference type="PRINTS" id="PR01874">
    <property type="entry name" value="DNAREPAIRADA"/>
</dbReference>
<dbReference type="GO" id="GO:0003684">
    <property type="term" value="F:damaged DNA binding"/>
    <property type="evidence" value="ECO:0007669"/>
    <property type="project" value="InterPro"/>
</dbReference>
<comment type="similarity">
    <text evidence="11 13">Belongs to the RecA family. RadA subfamily.</text>
</comment>
<evidence type="ECO:0000256" key="2">
    <source>
        <dbReference type="ARBA" id="ARBA00022741"/>
    </source>
</evidence>
<keyword evidence="4 13" id="KW-0863">Zinc-finger</keyword>
<dbReference type="InterPro" id="IPR041166">
    <property type="entry name" value="Rubredoxin_2"/>
</dbReference>
<evidence type="ECO:0000256" key="12">
    <source>
        <dbReference type="NCBIfam" id="TIGR00416"/>
    </source>
</evidence>
<feature type="region of interest" description="Lon-protease-like" evidence="11">
    <location>
        <begin position="354"/>
        <end position="457"/>
    </location>
</feature>
<dbReference type="InterPro" id="IPR020568">
    <property type="entry name" value="Ribosomal_Su5_D2-typ_SF"/>
</dbReference>
<reference evidence="15" key="1">
    <citation type="submission" date="2019-10" db="EMBL/GenBank/DDBJ databases">
        <title>Draft genome sequence of Panacibacter sp. KCS-6.</title>
        <authorList>
            <person name="Yim K.J."/>
        </authorList>
    </citation>
    <scope>NUCLEOTIDE SEQUENCE</scope>
    <source>
        <strain evidence="15">KCS-6</strain>
    </source>
</reference>
<comment type="domain">
    <text evidence="11">The middle region has homology to RecA with ATPase motifs including the RadA KNRFG motif, while the C-terminus is homologous to Lon protease.</text>
</comment>
<evidence type="ECO:0000313" key="16">
    <source>
        <dbReference type="Proteomes" id="UP000598971"/>
    </source>
</evidence>
<evidence type="ECO:0000256" key="7">
    <source>
        <dbReference type="ARBA" id="ARBA00022840"/>
    </source>
</evidence>
<dbReference type="Proteomes" id="UP000598971">
    <property type="component" value="Unassembled WGS sequence"/>
</dbReference>
<dbReference type="Gene3D" id="3.40.50.300">
    <property type="entry name" value="P-loop containing nucleotide triphosphate hydrolases"/>
    <property type="match status" value="1"/>
</dbReference>
<dbReference type="InterPro" id="IPR020588">
    <property type="entry name" value="RecA_ATP-bd"/>
</dbReference>
<evidence type="ECO:0000256" key="13">
    <source>
        <dbReference type="RuleBase" id="RU003555"/>
    </source>
</evidence>
<gene>
    <name evidence="11 15" type="primary">radA</name>
    <name evidence="15" type="ORF">GD597_01705</name>
</gene>
<dbReference type="NCBIfam" id="TIGR00416">
    <property type="entry name" value="sms"/>
    <property type="match status" value="1"/>
</dbReference>
<dbReference type="PANTHER" id="PTHR32472">
    <property type="entry name" value="DNA REPAIR PROTEIN RADA"/>
    <property type="match status" value="1"/>
</dbReference>
<dbReference type="InterPro" id="IPR014721">
    <property type="entry name" value="Ribsml_uS5_D2-typ_fold_subgr"/>
</dbReference>
<dbReference type="Pfam" id="PF13481">
    <property type="entry name" value="AAA_25"/>
    <property type="match status" value="1"/>
</dbReference>
<accession>A0A8J8JVF3</accession>
<name>A0A8J8JVF3_9BACT</name>
<dbReference type="RefSeq" id="WP_171606063.1">
    <property type="nucleotide sequence ID" value="NZ_WHPF01000001.1"/>
</dbReference>
<dbReference type="Gene3D" id="3.30.230.10">
    <property type="match status" value="1"/>
</dbReference>
<dbReference type="Pfam" id="PF13541">
    <property type="entry name" value="ChlI"/>
    <property type="match status" value="1"/>
</dbReference>
<keyword evidence="7 11" id="KW-0067">ATP-binding</keyword>
<dbReference type="AlphaFoldDB" id="A0A8J8JVF3"/>
<keyword evidence="2 11" id="KW-0547">Nucleotide-binding</keyword>
<dbReference type="FunFam" id="3.40.50.300:FF:000050">
    <property type="entry name" value="DNA repair protein RadA"/>
    <property type="match status" value="1"/>
</dbReference>
<evidence type="ECO:0000256" key="1">
    <source>
        <dbReference type="ARBA" id="ARBA00022723"/>
    </source>
</evidence>
<evidence type="ECO:0000313" key="15">
    <source>
        <dbReference type="EMBL" id="NNV54156.1"/>
    </source>
</evidence>
<evidence type="ECO:0000256" key="4">
    <source>
        <dbReference type="ARBA" id="ARBA00022771"/>
    </source>
</evidence>
<keyword evidence="5" id="KW-0378">Hydrolase</keyword>
<dbReference type="GO" id="GO:0005524">
    <property type="term" value="F:ATP binding"/>
    <property type="evidence" value="ECO:0007669"/>
    <property type="project" value="UniProtKB-UniRule"/>
</dbReference>
<feature type="binding site" evidence="11">
    <location>
        <begin position="100"/>
        <end position="107"/>
    </location>
    <ligand>
        <name>ATP</name>
        <dbReference type="ChEBI" id="CHEBI:30616"/>
    </ligand>
</feature>
<feature type="domain" description="RecA family profile 1" evidence="14">
    <location>
        <begin position="71"/>
        <end position="218"/>
    </location>
</feature>
<protein>
    <recommendedName>
        <fullName evidence="11 12">DNA repair protein RadA</fullName>
    </recommendedName>
</protein>
<dbReference type="PROSITE" id="PS50162">
    <property type="entry name" value="RECA_2"/>
    <property type="match status" value="1"/>
</dbReference>
<dbReference type="SUPFAM" id="SSF52540">
    <property type="entry name" value="P-loop containing nucleoside triphosphate hydrolases"/>
    <property type="match status" value="1"/>
</dbReference>
<organism evidence="15 16">
    <name type="scientific">Limnovirga soli</name>
    <dbReference type="NCBI Taxonomy" id="2656915"/>
    <lineage>
        <taxon>Bacteria</taxon>
        <taxon>Pseudomonadati</taxon>
        <taxon>Bacteroidota</taxon>
        <taxon>Chitinophagia</taxon>
        <taxon>Chitinophagales</taxon>
        <taxon>Chitinophagaceae</taxon>
        <taxon>Limnovirga</taxon>
    </lineage>
</organism>
<evidence type="ECO:0000256" key="6">
    <source>
        <dbReference type="ARBA" id="ARBA00022833"/>
    </source>
</evidence>
<dbReference type="EMBL" id="WHPF01000001">
    <property type="protein sequence ID" value="NNV54156.1"/>
    <property type="molecule type" value="Genomic_DNA"/>
</dbReference>
<keyword evidence="8 11" id="KW-0346">Stress response</keyword>
<keyword evidence="9 11" id="KW-0238">DNA-binding</keyword>
<evidence type="ECO:0000256" key="9">
    <source>
        <dbReference type="ARBA" id="ARBA00023125"/>
    </source>
</evidence>
<comment type="function">
    <text evidence="13">DNA-dependent ATPase involved in processing of recombination intermediates, plays a role in repairing DNA breaks. Stimulates the branch migration of RecA-mediated strand transfer reactions, allowing the 3' invading strand to extend heteroduplex DNA faster. Binds ssDNA in the presence of ADP but not other nucleotides, has ATPase activity that is stimulated by ssDNA and various branched DNA structures, but inhibited by SSB. Does not have RecA's homology-searching function.</text>
</comment>
<evidence type="ECO:0000256" key="3">
    <source>
        <dbReference type="ARBA" id="ARBA00022763"/>
    </source>
</evidence>
<keyword evidence="10 11" id="KW-0234">DNA repair</keyword>
<dbReference type="InterPro" id="IPR004504">
    <property type="entry name" value="DNA_repair_RadA"/>
</dbReference>
<keyword evidence="6 13" id="KW-0862">Zinc</keyword>
<dbReference type="SMART" id="SM00382">
    <property type="entry name" value="AAA"/>
    <property type="match status" value="1"/>
</dbReference>
<dbReference type="GO" id="GO:0140664">
    <property type="term" value="F:ATP-dependent DNA damage sensor activity"/>
    <property type="evidence" value="ECO:0007669"/>
    <property type="project" value="InterPro"/>
</dbReference>
<dbReference type="SUPFAM" id="SSF54211">
    <property type="entry name" value="Ribosomal protein S5 domain 2-like"/>
    <property type="match status" value="1"/>
</dbReference>
<evidence type="ECO:0000256" key="11">
    <source>
        <dbReference type="HAMAP-Rule" id="MF_01498"/>
    </source>
</evidence>
<dbReference type="CDD" id="cd01121">
    <property type="entry name" value="RadA_SMS_N"/>
    <property type="match status" value="1"/>
</dbReference>
<dbReference type="PANTHER" id="PTHR32472:SF10">
    <property type="entry name" value="DNA REPAIR PROTEIN RADA-LIKE PROTEIN"/>
    <property type="match status" value="1"/>
</dbReference>
<comment type="caution">
    <text evidence="15">The sequence shown here is derived from an EMBL/GenBank/DDBJ whole genome shotgun (WGS) entry which is preliminary data.</text>
</comment>
<evidence type="ECO:0000259" key="14">
    <source>
        <dbReference type="PROSITE" id="PS50162"/>
    </source>
</evidence>
<dbReference type="InterPro" id="IPR003593">
    <property type="entry name" value="AAA+_ATPase"/>
</dbReference>
<evidence type="ECO:0000256" key="5">
    <source>
        <dbReference type="ARBA" id="ARBA00022801"/>
    </source>
</evidence>
<proteinExistence type="inferred from homology"/>
<dbReference type="InterPro" id="IPR027417">
    <property type="entry name" value="P-loop_NTPase"/>
</dbReference>
<evidence type="ECO:0000256" key="10">
    <source>
        <dbReference type="ARBA" id="ARBA00023204"/>
    </source>
</evidence>
<sequence>MSKIKTAFFCSNCGYESAKWLGKCPSCNEWNTFIEEVINKGADKSNDPWKNYNNDKRTHATIALQDVTSKEEHRIVTADPELNRVLGGGIVAGSIVLVAGEPGIGKSTLLLQDALELKNITTLYISGEESEQQIKMRADRLKIVNENFYLLTETSTHIIFQEIKKLKPQLVIVDSVQTLQSDIVDSTPGSITQIRECTAAFQRFAKETDTPVILIGHITKDGTIAGPKLLEHMVDTVLQFEGDRHYVYRILRTLKNRFGSTAELGIYEMTGDGMRAVLNPSEILINQKEDQLSGSAIAASMEGLRPLLIEVQALVTQSVYGTPQRTVTGLDLRRLQLLLAVLEKRGGFAFGVKDVFVNIAGGLKVEDPSIDLAVTCALLSSYEDVPMPQHICFAGEVGLNGEIRAVNRIEQRIAEAEKLGFEKIIVSKFNKKGFDKNQFTIEVVALSRVDEVYRYLF</sequence>